<comment type="subunit">
    <text evidence="2">Homodimer.</text>
</comment>
<dbReference type="Gene3D" id="3.50.80.10">
    <property type="entry name" value="D-tyrosyl-tRNA(Tyr) deacylase"/>
    <property type="match status" value="1"/>
</dbReference>
<protein>
    <recommendedName>
        <fullName evidence="2">D-aminoacyl-tRNA deacylase</fullName>
        <shortName evidence="2">DTD</shortName>
        <ecNumber evidence="2">3.1.1.96</ecNumber>
    </recommendedName>
    <alternativeName>
        <fullName evidence="2">Gly-tRNA(Ala) deacylase</fullName>
        <ecNumber evidence="2">3.1.1.-</ecNumber>
    </alternativeName>
</protein>
<dbReference type="NCBIfam" id="TIGR00256">
    <property type="entry name" value="D-aminoacyl-tRNA deacylase"/>
    <property type="match status" value="1"/>
</dbReference>
<dbReference type="PANTHER" id="PTHR10472:SF5">
    <property type="entry name" value="D-AMINOACYL-TRNA DEACYLASE 1"/>
    <property type="match status" value="1"/>
</dbReference>
<name>A0AAJ1BBM7_9ACTO</name>
<evidence type="ECO:0000313" key="4">
    <source>
        <dbReference type="Proteomes" id="UP001200537"/>
    </source>
</evidence>
<comment type="function">
    <text evidence="2">An aminoacyl-tRNA editing enzyme that deacylates mischarged D-aminoacyl-tRNAs. Also deacylates mischarged glycyl-tRNA(Ala), protecting cells against glycine mischarging by AlaRS. Acts via tRNA-based rather than protein-based catalysis; rejects L-amino acids rather than detecting D-amino acids in the active site. By recycling D-aminoacyl-tRNA to D-amino acids and free tRNA molecules, this enzyme counteracts the toxicity associated with the formation of D-aminoacyl-tRNA entities in vivo and helps enforce protein L-homochirality.</text>
</comment>
<dbReference type="HAMAP" id="MF_00518">
    <property type="entry name" value="Deacylase_Dtd"/>
    <property type="match status" value="1"/>
</dbReference>
<dbReference type="GO" id="GO:0019478">
    <property type="term" value="P:D-amino acid catabolic process"/>
    <property type="evidence" value="ECO:0007669"/>
    <property type="project" value="UniProtKB-UniRule"/>
</dbReference>
<keyword evidence="2 3" id="KW-0378">Hydrolase</keyword>
<dbReference type="GO" id="GO:0005737">
    <property type="term" value="C:cytoplasm"/>
    <property type="evidence" value="ECO:0007669"/>
    <property type="project" value="UniProtKB-SubCell"/>
</dbReference>
<proteinExistence type="inferred from homology"/>
<dbReference type="PANTHER" id="PTHR10472">
    <property type="entry name" value="D-TYROSYL-TRNA TYR DEACYLASE"/>
    <property type="match status" value="1"/>
</dbReference>
<reference evidence="3" key="1">
    <citation type="submission" date="2022-01" db="EMBL/GenBank/DDBJ databases">
        <title>Collection of gut derived symbiotic bacterial strains cultured from healthy donors.</title>
        <authorList>
            <person name="Lin H."/>
            <person name="Kohout C."/>
            <person name="Waligurski E."/>
            <person name="Pamer E.G."/>
        </authorList>
    </citation>
    <scope>NUCLEOTIDE SEQUENCE</scope>
    <source>
        <strain evidence="3">DFI.7.46</strain>
    </source>
</reference>
<evidence type="ECO:0000256" key="2">
    <source>
        <dbReference type="HAMAP-Rule" id="MF_00518"/>
    </source>
</evidence>
<evidence type="ECO:0000313" key="3">
    <source>
        <dbReference type="EMBL" id="MCG4617884.1"/>
    </source>
</evidence>
<dbReference type="FunFam" id="3.50.80.10:FF:000001">
    <property type="entry name" value="D-aminoacyl-tRNA deacylase"/>
    <property type="match status" value="1"/>
</dbReference>
<accession>A0AAJ1BBM7</accession>
<dbReference type="EC" id="3.1.1.96" evidence="2"/>
<comment type="domain">
    <text evidence="2">A Gly-cisPro motif from one monomer fits into the active site of the other monomer to allow specific chiral rejection of L-amino acids.</text>
</comment>
<dbReference type="Pfam" id="PF02580">
    <property type="entry name" value="Tyr_Deacylase"/>
    <property type="match status" value="1"/>
</dbReference>
<dbReference type="RefSeq" id="WP_238127989.1">
    <property type="nucleotide sequence ID" value="NZ_JAKNHJ010000008.1"/>
</dbReference>
<dbReference type="GO" id="GO:0106026">
    <property type="term" value="F:Gly-tRNA(Ala) deacylase activity"/>
    <property type="evidence" value="ECO:0007669"/>
    <property type="project" value="UniProtKB-UniRule"/>
</dbReference>
<keyword evidence="2" id="KW-0694">RNA-binding</keyword>
<comment type="catalytic activity">
    <reaction evidence="2">
        <text>glycyl-tRNA(Ala) + H2O = tRNA(Ala) + glycine + H(+)</text>
        <dbReference type="Rhea" id="RHEA:53744"/>
        <dbReference type="Rhea" id="RHEA-COMP:9657"/>
        <dbReference type="Rhea" id="RHEA-COMP:13640"/>
        <dbReference type="ChEBI" id="CHEBI:15377"/>
        <dbReference type="ChEBI" id="CHEBI:15378"/>
        <dbReference type="ChEBI" id="CHEBI:57305"/>
        <dbReference type="ChEBI" id="CHEBI:78442"/>
        <dbReference type="ChEBI" id="CHEBI:78522"/>
    </reaction>
</comment>
<dbReference type="GO" id="GO:0043908">
    <property type="term" value="F:Ser(Gly)-tRNA(Ala) hydrolase activity"/>
    <property type="evidence" value="ECO:0007669"/>
    <property type="project" value="UniProtKB-UniRule"/>
</dbReference>
<organism evidence="3 4">
    <name type="scientific">Varibaculum cambriense</name>
    <dbReference type="NCBI Taxonomy" id="184870"/>
    <lineage>
        <taxon>Bacteria</taxon>
        <taxon>Bacillati</taxon>
        <taxon>Actinomycetota</taxon>
        <taxon>Actinomycetes</taxon>
        <taxon>Actinomycetales</taxon>
        <taxon>Actinomycetaceae</taxon>
        <taxon>Varibaculum</taxon>
    </lineage>
</organism>
<comment type="similarity">
    <text evidence="1 2">Belongs to the DTD family.</text>
</comment>
<dbReference type="GO" id="GO:0051500">
    <property type="term" value="F:D-tyrosyl-tRNA(Tyr) deacylase activity"/>
    <property type="evidence" value="ECO:0007669"/>
    <property type="project" value="TreeGrafter"/>
</dbReference>
<gene>
    <name evidence="2 3" type="primary">dtd</name>
    <name evidence="3" type="ORF">L0M99_05190</name>
</gene>
<dbReference type="SUPFAM" id="SSF69500">
    <property type="entry name" value="DTD-like"/>
    <property type="match status" value="1"/>
</dbReference>
<keyword evidence="2" id="KW-0963">Cytoplasm</keyword>
<dbReference type="InterPro" id="IPR003732">
    <property type="entry name" value="Daa-tRNA_deacyls_DTD"/>
</dbReference>
<feature type="short sequence motif" description="Gly-cisPro motif, important for rejection of L-amino acids" evidence="2">
    <location>
        <begin position="133"/>
        <end position="134"/>
    </location>
</feature>
<comment type="subcellular location">
    <subcellularLocation>
        <location evidence="2">Cytoplasm</location>
    </subcellularLocation>
</comment>
<dbReference type="EC" id="3.1.1.-" evidence="2"/>
<dbReference type="GO" id="GO:0000049">
    <property type="term" value="F:tRNA binding"/>
    <property type="evidence" value="ECO:0007669"/>
    <property type="project" value="UniProtKB-UniRule"/>
</dbReference>
<dbReference type="EMBL" id="JAKNHJ010000008">
    <property type="protein sequence ID" value="MCG4617884.1"/>
    <property type="molecule type" value="Genomic_DNA"/>
</dbReference>
<dbReference type="AlphaFoldDB" id="A0AAJ1BBM7"/>
<sequence>MRTLIQRALSAEVTVDGKTVGRLACPGLVAFVGITPGDGQEQIDWTVRRLLNQQIFEDGSSVLESGAPLLVVSQFTLYGSVRKGRRPSWTYAAKGEVAHPIFDKLVADLRAGGAEVETGVFGAMMQVSLVNDGPYTLWLAKEPQ</sequence>
<comment type="caution">
    <text evidence="3">The sequence shown here is derived from an EMBL/GenBank/DDBJ whole genome shotgun (WGS) entry which is preliminary data.</text>
</comment>
<keyword evidence="2" id="KW-0820">tRNA-binding</keyword>
<dbReference type="Proteomes" id="UP001200537">
    <property type="component" value="Unassembled WGS sequence"/>
</dbReference>
<evidence type="ECO:0000256" key="1">
    <source>
        <dbReference type="ARBA" id="ARBA00009673"/>
    </source>
</evidence>
<comment type="catalytic activity">
    <reaction evidence="2">
        <text>a D-aminoacyl-tRNA + H2O = a tRNA + a D-alpha-amino acid + H(+)</text>
        <dbReference type="Rhea" id="RHEA:13953"/>
        <dbReference type="Rhea" id="RHEA-COMP:10123"/>
        <dbReference type="Rhea" id="RHEA-COMP:10124"/>
        <dbReference type="ChEBI" id="CHEBI:15377"/>
        <dbReference type="ChEBI" id="CHEBI:15378"/>
        <dbReference type="ChEBI" id="CHEBI:59871"/>
        <dbReference type="ChEBI" id="CHEBI:78442"/>
        <dbReference type="ChEBI" id="CHEBI:79333"/>
        <dbReference type="EC" id="3.1.1.96"/>
    </reaction>
</comment>
<dbReference type="InterPro" id="IPR023509">
    <property type="entry name" value="DTD-like_sf"/>
</dbReference>